<dbReference type="STRING" id="5364.A0A5C3MWR6"/>
<gene>
    <name evidence="1" type="ORF">OE88DRAFT_1736268</name>
</gene>
<sequence>MAETMIANIPPEDLRAIVRTLLATHSPTLASSFTHTARARLSQVNARPLPDLPTVFEKAPQSNLSAPAPGLDDVLRRVRALYGAGMGLASLDLLAKIVRATWGLRWENEGVMADALAMIDADITQAIQSSKEEIEEGRVFDLATARAVAADISQTLEGSESDIAGWGGEFPFERAAASLVLWTI</sequence>
<name>A0A5C3MWR6_9AGAM</name>
<evidence type="ECO:0000313" key="2">
    <source>
        <dbReference type="Proteomes" id="UP000305948"/>
    </source>
</evidence>
<dbReference type="AlphaFoldDB" id="A0A5C3MWR6"/>
<proteinExistence type="predicted"/>
<organism evidence="1 2">
    <name type="scientific">Heliocybe sulcata</name>
    <dbReference type="NCBI Taxonomy" id="5364"/>
    <lineage>
        <taxon>Eukaryota</taxon>
        <taxon>Fungi</taxon>
        <taxon>Dikarya</taxon>
        <taxon>Basidiomycota</taxon>
        <taxon>Agaricomycotina</taxon>
        <taxon>Agaricomycetes</taxon>
        <taxon>Gloeophyllales</taxon>
        <taxon>Gloeophyllaceae</taxon>
        <taxon>Heliocybe</taxon>
    </lineage>
</organism>
<dbReference type="EMBL" id="ML213514">
    <property type="protein sequence ID" value="TFK49969.1"/>
    <property type="molecule type" value="Genomic_DNA"/>
</dbReference>
<evidence type="ECO:0000313" key="1">
    <source>
        <dbReference type="EMBL" id="TFK49969.1"/>
    </source>
</evidence>
<reference evidence="1 2" key="1">
    <citation type="journal article" date="2019" name="Nat. Ecol. Evol.">
        <title>Megaphylogeny resolves global patterns of mushroom evolution.</title>
        <authorList>
            <person name="Varga T."/>
            <person name="Krizsan K."/>
            <person name="Foldi C."/>
            <person name="Dima B."/>
            <person name="Sanchez-Garcia M."/>
            <person name="Sanchez-Ramirez S."/>
            <person name="Szollosi G.J."/>
            <person name="Szarkandi J.G."/>
            <person name="Papp V."/>
            <person name="Albert L."/>
            <person name="Andreopoulos W."/>
            <person name="Angelini C."/>
            <person name="Antonin V."/>
            <person name="Barry K.W."/>
            <person name="Bougher N.L."/>
            <person name="Buchanan P."/>
            <person name="Buyck B."/>
            <person name="Bense V."/>
            <person name="Catcheside P."/>
            <person name="Chovatia M."/>
            <person name="Cooper J."/>
            <person name="Damon W."/>
            <person name="Desjardin D."/>
            <person name="Finy P."/>
            <person name="Geml J."/>
            <person name="Haridas S."/>
            <person name="Hughes K."/>
            <person name="Justo A."/>
            <person name="Karasinski D."/>
            <person name="Kautmanova I."/>
            <person name="Kiss B."/>
            <person name="Kocsube S."/>
            <person name="Kotiranta H."/>
            <person name="LaButti K.M."/>
            <person name="Lechner B.E."/>
            <person name="Liimatainen K."/>
            <person name="Lipzen A."/>
            <person name="Lukacs Z."/>
            <person name="Mihaltcheva S."/>
            <person name="Morgado L.N."/>
            <person name="Niskanen T."/>
            <person name="Noordeloos M.E."/>
            <person name="Ohm R.A."/>
            <person name="Ortiz-Santana B."/>
            <person name="Ovrebo C."/>
            <person name="Racz N."/>
            <person name="Riley R."/>
            <person name="Savchenko A."/>
            <person name="Shiryaev A."/>
            <person name="Soop K."/>
            <person name="Spirin V."/>
            <person name="Szebenyi C."/>
            <person name="Tomsovsky M."/>
            <person name="Tulloss R.E."/>
            <person name="Uehling J."/>
            <person name="Grigoriev I.V."/>
            <person name="Vagvolgyi C."/>
            <person name="Papp T."/>
            <person name="Martin F.M."/>
            <person name="Miettinen O."/>
            <person name="Hibbett D.S."/>
            <person name="Nagy L.G."/>
        </authorList>
    </citation>
    <scope>NUCLEOTIDE SEQUENCE [LARGE SCALE GENOMIC DNA]</scope>
    <source>
        <strain evidence="1 2">OMC1185</strain>
    </source>
</reference>
<dbReference type="Proteomes" id="UP000305948">
    <property type="component" value="Unassembled WGS sequence"/>
</dbReference>
<dbReference type="OrthoDB" id="3219836at2759"/>
<keyword evidence="2" id="KW-1185">Reference proteome</keyword>
<protein>
    <submittedName>
        <fullName evidence="1">Uncharacterized protein</fullName>
    </submittedName>
</protein>
<accession>A0A5C3MWR6</accession>